<protein>
    <recommendedName>
        <fullName evidence="3">HD domain-containing protein</fullName>
    </recommendedName>
</protein>
<dbReference type="RefSeq" id="WP_163044831.1">
    <property type="nucleotide sequence ID" value="NZ_JAAAMJ010000012.1"/>
</dbReference>
<evidence type="ECO:0008006" key="3">
    <source>
        <dbReference type="Google" id="ProtNLM"/>
    </source>
</evidence>
<dbReference type="SUPFAM" id="SSF109604">
    <property type="entry name" value="HD-domain/PDEase-like"/>
    <property type="match status" value="1"/>
</dbReference>
<sequence length="227" mass="25385">MTAWCQTVTGRALDFATPVVEPEHLYSEIAHALAQINRYAGQTATPFSVAQHSVLMAEDCEDETGDPTLAAWCLLHDAHEAYLGDTPTPAKAAIEAEFASVAAEARVPDMIVEAQIARWRTLRRRIEERLDRAIHRAAGLPPIDDRGRAIVKLFDVRALKTERRDLMLPPPRRWVESVEQAKTLKLRRRRIKPWAPGTSAERFILTLDRLCPSPAARPGRVREGDAA</sequence>
<name>A0A6L9MJK1_9HYPH</name>
<accession>A0A6L9MJK1</accession>
<dbReference type="Gene3D" id="1.10.3210.10">
    <property type="entry name" value="Hypothetical protein af1432"/>
    <property type="match status" value="1"/>
</dbReference>
<dbReference type="AlphaFoldDB" id="A0A6L9MJK1"/>
<reference evidence="1 2" key="1">
    <citation type="submission" date="2020-01" db="EMBL/GenBank/DDBJ databases">
        <title>Genomes of bacteria type strains.</title>
        <authorList>
            <person name="Chen J."/>
            <person name="Zhu S."/>
            <person name="Chen J."/>
        </authorList>
    </citation>
    <scope>NUCLEOTIDE SEQUENCE [LARGE SCALE GENOMIC DNA]</scope>
    <source>
        <strain evidence="1 2">KCTC 52919</strain>
    </source>
</reference>
<organism evidence="1 2">
    <name type="scientific">Aurantimonas aggregata</name>
    <dbReference type="NCBI Taxonomy" id="2047720"/>
    <lineage>
        <taxon>Bacteria</taxon>
        <taxon>Pseudomonadati</taxon>
        <taxon>Pseudomonadota</taxon>
        <taxon>Alphaproteobacteria</taxon>
        <taxon>Hyphomicrobiales</taxon>
        <taxon>Aurantimonadaceae</taxon>
        <taxon>Aurantimonas</taxon>
    </lineage>
</organism>
<keyword evidence="2" id="KW-1185">Reference proteome</keyword>
<evidence type="ECO:0000313" key="1">
    <source>
        <dbReference type="EMBL" id="NDV87997.1"/>
    </source>
</evidence>
<proteinExistence type="predicted"/>
<dbReference type="EMBL" id="JAAAMJ010000012">
    <property type="protein sequence ID" value="NDV87997.1"/>
    <property type="molecule type" value="Genomic_DNA"/>
</dbReference>
<evidence type="ECO:0000313" key="2">
    <source>
        <dbReference type="Proteomes" id="UP000476332"/>
    </source>
</evidence>
<gene>
    <name evidence="1" type="ORF">GTW51_14930</name>
</gene>
<comment type="caution">
    <text evidence="1">The sequence shown here is derived from an EMBL/GenBank/DDBJ whole genome shotgun (WGS) entry which is preliminary data.</text>
</comment>
<dbReference type="Proteomes" id="UP000476332">
    <property type="component" value="Unassembled WGS sequence"/>
</dbReference>